<keyword evidence="3" id="KW-1185">Reference proteome</keyword>
<comment type="caution">
    <text evidence="2">The sequence shown here is derived from an EMBL/GenBank/DDBJ whole genome shotgun (WGS) entry which is preliminary data.</text>
</comment>
<evidence type="ECO:0000259" key="1">
    <source>
        <dbReference type="PROSITE" id="PS50878"/>
    </source>
</evidence>
<gene>
    <name evidence="2" type="ORF">AGLY_001658</name>
</gene>
<dbReference type="Pfam" id="PF00078">
    <property type="entry name" value="RVT_1"/>
    <property type="match status" value="1"/>
</dbReference>
<evidence type="ECO:0000313" key="2">
    <source>
        <dbReference type="EMBL" id="KAE9543969.1"/>
    </source>
</evidence>
<evidence type="ECO:0000313" key="3">
    <source>
        <dbReference type="Proteomes" id="UP000475862"/>
    </source>
</evidence>
<reference evidence="2 3" key="1">
    <citation type="submission" date="2019-08" db="EMBL/GenBank/DDBJ databases">
        <title>The genome of the soybean aphid Biotype 1, its phylome, world population structure and adaptation to the North American continent.</title>
        <authorList>
            <person name="Giordano R."/>
            <person name="Donthu R.K."/>
            <person name="Hernandez A.G."/>
            <person name="Wright C.L."/>
            <person name="Zimin A.V."/>
        </authorList>
    </citation>
    <scope>NUCLEOTIDE SEQUENCE [LARGE SCALE GENOMIC DNA]</scope>
    <source>
        <tissue evidence="2">Whole aphids</tissue>
    </source>
</reference>
<dbReference type="InterPro" id="IPR036691">
    <property type="entry name" value="Endo/exonu/phosph_ase_sf"/>
</dbReference>
<dbReference type="AlphaFoldDB" id="A0A6G0U5S0"/>
<dbReference type="EMBL" id="VYZN01000003">
    <property type="protein sequence ID" value="KAE9543969.1"/>
    <property type="molecule type" value="Genomic_DNA"/>
</dbReference>
<accession>A0A6G0U5S0</accession>
<dbReference type="OrthoDB" id="6621432at2759"/>
<dbReference type="InterPro" id="IPR000477">
    <property type="entry name" value="RT_dom"/>
</dbReference>
<dbReference type="Gene3D" id="3.60.10.10">
    <property type="entry name" value="Endonuclease/exonuclease/phosphatase"/>
    <property type="match status" value="1"/>
</dbReference>
<organism evidence="2 3">
    <name type="scientific">Aphis glycines</name>
    <name type="common">Soybean aphid</name>
    <dbReference type="NCBI Taxonomy" id="307491"/>
    <lineage>
        <taxon>Eukaryota</taxon>
        <taxon>Metazoa</taxon>
        <taxon>Ecdysozoa</taxon>
        <taxon>Arthropoda</taxon>
        <taxon>Hexapoda</taxon>
        <taxon>Insecta</taxon>
        <taxon>Pterygota</taxon>
        <taxon>Neoptera</taxon>
        <taxon>Paraneoptera</taxon>
        <taxon>Hemiptera</taxon>
        <taxon>Sternorrhyncha</taxon>
        <taxon>Aphidomorpha</taxon>
        <taxon>Aphidoidea</taxon>
        <taxon>Aphididae</taxon>
        <taxon>Aphidini</taxon>
        <taxon>Aphis</taxon>
        <taxon>Aphis</taxon>
    </lineage>
</organism>
<dbReference type="PANTHER" id="PTHR36688">
    <property type="entry name" value="ENDO/EXONUCLEASE/PHOSPHATASE DOMAIN-CONTAINING PROTEIN"/>
    <property type="match status" value="1"/>
</dbReference>
<dbReference type="GO" id="GO:0071897">
    <property type="term" value="P:DNA biosynthetic process"/>
    <property type="evidence" value="ECO:0007669"/>
    <property type="project" value="UniProtKB-ARBA"/>
</dbReference>
<name>A0A6G0U5S0_APHGL</name>
<dbReference type="InterPro" id="IPR005135">
    <property type="entry name" value="Endo/exonuclease/phosphatase"/>
</dbReference>
<dbReference type="Proteomes" id="UP000475862">
    <property type="component" value="Unassembled WGS sequence"/>
</dbReference>
<dbReference type="SUPFAM" id="SSF56219">
    <property type="entry name" value="DNase I-like"/>
    <property type="match status" value="1"/>
</dbReference>
<dbReference type="InterPro" id="IPR052560">
    <property type="entry name" value="RdDP_mobile_element"/>
</dbReference>
<proteinExistence type="predicted"/>
<dbReference type="Pfam" id="PF03372">
    <property type="entry name" value="Exo_endo_phos"/>
    <property type="match status" value="1"/>
</dbReference>
<dbReference type="CDD" id="cd01650">
    <property type="entry name" value="RT_nLTR_like"/>
    <property type="match status" value="1"/>
</dbReference>
<feature type="domain" description="Reverse transcriptase" evidence="1">
    <location>
        <begin position="429"/>
        <end position="684"/>
    </location>
</feature>
<dbReference type="SUPFAM" id="SSF56672">
    <property type="entry name" value="DNA/RNA polymerases"/>
    <property type="match status" value="1"/>
</dbReference>
<dbReference type="PROSITE" id="PS50878">
    <property type="entry name" value="RT_POL"/>
    <property type="match status" value="1"/>
</dbReference>
<dbReference type="PANTHER" id="PTHR36688:SF1">
    <property type="entry name" value="ENDONUCLEASE_EXONUCLEASE_PHOSPHATASE DOMAIN-CONTAINING PROTEIN"/>
    <property type="match status" value="1"/>
</dbReference>
<dbReference type="InterPro" id="IPR043502">
    <property type="entry name" value="DNA/RNA_pol_sf"/>
</dbReference>
<protein>
    <recommendedName>
        <fullName evidence="1">Reverse transcriptase domain-containing protein</fullName>
    </recommendedName>
</protein>
<sequence length="955" mass="109831">MNTASSVEALEARPTSVNASAFTVLTQNIEGFSACKSELLATLCTETQCDVLCLQETHRDETSIRPRIPGMNLIIKIPNALYGSAIFARPGLVIDSAAFSHTNNIEILTIETKKCTITSIYKPPNADFTFEKPSNFENSSTKIVAGDFNSHSPTWGYSETDQNGEMVQEWAENELLDLIHDPKLPYSFNSGRWKRGPNLCKSESIPFKRRFNYKKANWEKYREAIDKEIQNLEPTPENYELSANKIRKISRQHIPRGCREKYIPGLSKETEKLIEIYQDLFKNDPFSVETITAGENLTIQLGEDKNRKWHDLIENIDMTKNSKKAWRLIKKLSGDPTVHRTCINVTANQVASELLKNGKPRRKIKKDKIIRDKNNESHIFDHDFQINEFITSLKEMKNGKAAGYDEITIEQIKHFGPVASRWLLQLLNTCLHRKHIPQSWRKSKVIALPKPGKDLSDPKSYRPISLLCHTYKLYERMVMNRIKTQIDKMLIPEQAGFRPGKACTGQVLNICQHIEDGFENKKITGAVFVYLTAAYDTVNHNKLLQKVYHYTRDWQFVQIVASLLQNRRFTVKLNDKWSRWRIQKNGLPQGSVLAPMLFNLYTNDQPTPRDTKHFLYADDLAITAQDTTFDNVEKKLTNALKVMTNYYDNNQLKPNPNKTQVCCFHLRNRDAKKHLNIEWLGKTLHNTDYPVYLGVTLDRTLTFKEHCSKTKMKVQARNNLLRKLAGSQWGARPHTMRTTGIALCFSTGEYACPVWSQSKHAKNVSVALNDTCRIITGCLRPTPTHKLYLLTGIAPPEIRRRVTTDIEKTKQIKDERHPMFGHDIANTRLKSRKSFMKTAKKLHEPPQKARLQRWQDELQPEELTQITQQLPMGGHLPWPLWKTLNRLKAGVARTKANMVKWKFNGEDDSCDCGERQTDEHLLSCTMIPAQCTREDLILTNTNAIEVAAYWSQHNI</sequence>
<dbReference type="GO" id="GO:0003824">
    <property type="term" value="F:catalytic activity"/>
    <property type="evidence" value="ECO:0007669"/>
    <property type="project" value="InterPro"/>
</dbReference>